<accession>I5B4J9</accession>
<gene>
    <name evidence="2" type="ORF">DespoDRAFT_02567</name>
</gene>
<dbReference type="CDD" id="cd09742">
    <property type="entry name" value="Csm6_III-A"/>
    <property type="match status" value="1"/>
</dbReference>
<keyword evidence="3" id="KW-1185">Reference proteome</keyword>
<dbReference type="NCBIfam" id="TIGR02619">
    <property type="entry name" value="putative CRISPR-associated protein, APE2256 family"/>
    <property type="match status" value="1"/>
</dbReference>
<dbReference type="Proteomes" id="UP000005778">
    <property type="component" value="Chromosome"/>
</dbReference>
<feature type="domain" description="CRISPR system ring nuclease SSO1393-like" evidence="1">
    <location>
        <begin position="81"/>
        <end position="217"/>
    </location>
</feature>
<organism evidence="2 3">
    <name type="scientific">Desulfobacter postgatei 2ac9</name>
    <dbReference type="NCBI Taxonomy" id="879212"/>
    <lineage>
        <taxon>Bacteria</taxon>
        <taxon>Pseudomonadati</taxon>
        <taxon>Thermodesulfobacteriota</taxon>
        <taxon>Desulfobacteria</taxon>
        <taxon>Desulfobacterales</taxon>
        <taxon>Desulfobacteraceae</taxon>
        <taxon>Desulfobacter</taxon>
    </lineage>
</organism>
<dbReference type="AlphaFoldDB" id="I5B4J9"/>
<reference evidence="2 3" key="2">
    <citation type="submission" date="2012-02" db="EMBL/GenBank/DDBJ databases">
        <title>Improved High-Quality Draft sequence of Desulfobacter postgatei 2ac9.</title>
        <authorList>
            <consortium name="US DOE Joint Genome Institute"/>
            <person name="Lucas S."/>
            <person name="Han J."/>
            <person name="Lapidus A."/>
            <person name="Cheng J.-F."/>
            <person name="Goodwin L."/>
            <person name="Pitluck S."/>
            <person name="Peters L."/>
            <person name="Ovchinnikova G."/>
            <person name="Held B."/>
            <person name="Detter J.C."/>
            <person name="Han C."/>
            <person name="Tapia R."/>
            <person name="Land M."/>
            <person name="Hauser L."/>
            <person name="Kyrpides N."/>
            <person name="Ivanova N."/>
            <person name="Pagani I."/>
            <person name="Orellana R."/>
            <person name="Lovley D."/>
            <person name="Woyke T."/>
        </authorList>
    </citation>
    <scope>NUCLEOTIDE SEQUENCE [LARGE SCALE GENOMIC DNA]</scope>
    <source>
        <strain evidence="2 3">2ac9</strain>
    </source>
</reference>
<evidence type="ECO:0000313" key="3">
    <source>
        <dbReference type="Proteomes" id="UP000005778"/>
    </source>
</evidence>
<protein>
    <submittedName>
        <fullName evidence="2">Putative CRISPR-associated protein, APE2256 family</fullName>
    </submittedName>
</protein>
<dbReference type="HOGENOM" id="CLU_060726_0_0_7"/>
<sequence length="382" mass="43243">MNLSGRKERSNMDRRKYILSPCGTSLLTNFTKDGAQRNLIYKYANAKNKSDVPEADRAVLAERIEQLALEIETAGYEQAQDMSAELNSIITFYGGVLPKANDFHLLVCSDTWLGEVTARFVSKWILRACPDMAVVIHRQEGLQTGEMTSFQWALSDLVKKFYEELPKYKAAGYEIIFNLTGGFKAVQGFLQSIANFFADETVYIFEKSDMLMRIPRLPVRLDAAEIVEKNLGCFRNLAMGVPYKGDVTIPETMILSLDDVVELSAWGEVLWNEAKEQLYKAQLWPSPNPEKIRYGPGFQKSTASIGPDRMRHVNNTIDQLNRFVHDNKANLNSLDFKALKGGKMPPSTHEVDAWADSDARRIFLHKDENGCYILDKLARGLH</sequence>
<evidence type="ECO:0000313" key="2">
    <source>
        <dbReference type="EMBL" id="EIM64412.1"/>
    </source>
</evidence>
<proteinExistence type="predicted"/>
<dbReference type="EMBL" id="CM001488">
    <property type="protein sequence ID" value="EIM64412.1"/>
    <property type="molecule type" value="Genomic_DNA"/>
</dbReference>
<dbReference type="Pfam" id="PF09651">
    <property type="entry name" value="Cas_APE2256"/>
    <property type="match status" value="1"/>
</dbReference>
<evidence type="ECO:0000259" key="1">
    <source>
        <dbReference type="Pfam" id="PF09651"/>
    </source>
</evidence>
<dbReference type="OrthoDB" id="9772362at2"/>
<reference evidence="2 3" key="1">
    <citation type="submission" date="2011-09" db="EMBL/GenBank/DDBJ databases">
        <authorList>
            <consortium name="US DOE Joint Genome Institute (JGI-PGF)"/>
            <person name="Lucas S."/>
            <person name="Han J."/>
            <person name="Lapidus A."/>
            <person name="Cheng J.-F."/>
            <person name="Goodwin L."/>
            <person name="Pitluck S."/>
            <person name="Peters L."/>
            <person name="Land M.L."/>
            <person name="Hauser L."/>
            <person name="Orellana R."/>
            <person name="Lovley D."/>
            <person name="Woyke T.J."/>
        </authorList>
    </citation>
    <scope>NUCLEOTIDE SEQUENCE [LARGE SCALE GENOMIC DNA]</scope>
    <source>
        <strain evidence="2 3">2ac9</strain>
    </source>
</reference>
<dbReference type="Gene3D" id="1.10.196.30">
    <property type="match status" value="1"/>
</dbReference>
<dbReference type="STRING" id="879212.DespoDRAFT_02567"/>
<dbReference type="Gene3D" id="3.40.50.10770">
    <property type="entry name" value="Hypothetical protein VC1899 like domain (Restriction endonuclease-like)"/>
    <property type="match status" value="1"/>
</dbReference>
<name>I5B4J9_9BACT</name>
<dbReference type="InterPro" id="IPR013442">
    <property type="entry name" value="SSO1393-like"/>
</dbReference>
<dbReference type="eggNOG" id="COG4006">
    <property type="taxonomic scope" value="Bacteria"/>
</dbReference>